<reference evidence="3 4" key="1">
    <citation type="submission" date="2022-10" db="EMBL/GenBank/DDBJ databases">
        <title>Genomic of Burkholderia cepacia PN-1.</title>
        <authorList>
            <person name="Yang Y."/>
            <person name="Guan H."/>
            <person name="Huang J."/>
        </authorList>
    </citation>
    <scope>NUCLEOTIDE SEQUENCE [LARGE SCALE GENOMIC DNA]</scope>
    <source>
        <strain evidence="3 4">PN-1</strain>
    </source>
</reference>
<evidence type="ECO:0000256" key="1">
    <source>
        <dbReference type="SAM" id="MobiDB-lite"/>
    </source>
</evidence>
<keyword evidence="2" id="KW-0732">Signal</keyword>
<organism evidence="3 4">
    <name type="scientific">Burkholderia arboris</name>
    <dbReference type="NCBI Taxonomy" id="488730"/>
    <lineage>
        <taxon>Bacteria</taxon>
        <taxon>Pseudomonadati</taxon>
        <taxon>Pseudomonadota</taxon>
        <taxon>Betaproteobacteria</taxon>
        <taxon>Burkholderiales</taxon>
        <taxon>Burkholderiaceae</taxon>
        <taxon>Burkholderia</taxon>
        <taxon>Burkholderia cepacia complex</taxon>
    </lineage>
</organism>
<keyword evidence="4" id="KW-1185">Reference proteome</keyword>
<protein>
    <submittedName>
        <fullName evidence="3">Type VI secretion system-associated protein TagO</fullName>
    </submittedName>
</protein>
<feature type="signal peptide" evidence="2">
    <location>
        <begin position="1"/>
        <end position="25"/>
    </location>
</feature>
<proteinExistence type="predicted"/>
<accession>A0ABZ3DC26</accession>
<sequence>MKSISLALLLAAALAGCDGEHSAVAANSDCTTVVSPQERLACFDAKAGTPPPATSPPAALQAQASAAAPTPATTPASAKRPDITDLVQANEAKRHADDTGLLLMRTPEKIPGQDKVVISAPALGGSTPAPTLAISCLQNISRLQLLTADALPFNHANLRLLLDGRPVSTSQPWQVLDDGTVTDAGRGLVAIEQLRHLARPAQRLQIESDQAPFDGLIFDVSRLHEQLVQQREACHW</sequence>
<feature type="compositionally biased region" description="Low complexity" evidence="1">
    <location>
        <begin position="56"/>
        <end position="78"/>
    </location>
</feature>
<evidence type="ECO:0000256" key="2">
    <source>
        <dbReference type="SAM" id="SignalP"/>
    </source>
</evidence>
<feature type="region of interest" description="Disordered" evidence="1">
    <location>
        <begin position="44"/>
        <end position="81"/>
    </location>
</feature>
<dbReference type="PROSITE" id="PS51257">
    <property type="entry name" value="PROKAR_LIPOPROTEIN"/>
    <property type="match status" value="1"/>
</dbReference>
<name>A0ABZ3DC26_9BURK</name>
<dbReference type="EMBL" id="CP109821">
    <property type="protein sequence ID" value="XAE46609.1"/>
    <property type="molecule type" value="Genomic_DNA"/>
</dbReference>
<gene>
    <name evidence="3" type="primary">tagO</name>
    <name evidence="3" type="ORF">OHZ10_09540</name>
</gene>
<dbReference type="Pfam" id="PF11319">
    <property type="entry name" value="VasI"/>
    <property type="match status" value="1"/>
</dbReference>
<dbReference type="RefSeq" id="WP_342702226.1">
    <property type="nucleotide sequence ID" value="NZ_CP109821.1"/>
</dbReference>
<evidence type="ECO:0000313" key="3">
    <source>
        <dbReference type="EMBL" id="XAE46609.1"/>
    </source>
</evidence>
<dbReference type="NCBIfam" id="TIGR03360">
    <property type="entry name" value="VI_minor_1"/>
    <property type="match status" value="1"/>
</dbReference>
<feature type="chain" id="PRO_5045349340" evidence="2">
    <location>
        <begin position="26"/>
        <end position="236"/>
    </location>
</feature>
<evidence type="ECO:0000313" key="4">
    <source>
        <dbReference type="Proteomes" id="UP001448498"/>
    </source>
</evidence>
<dbReference type="Proteomes" id="UP001448498">
    <property type="component" value="Chromosome 1"/>
</dbReference>
<dbReference type="InterPro" id="IPR017738">
    <property type="entry name" value="T6SS-assoc_VCA0118"/>
</dbReference>